<name>A0ABY1BWF5_MYXFU</name>
<dbReference type="Proteomes" id="UP000183760">
    <property type="component" value="Unassembled WGS sequence"/>
</dbReference>
<dbReference type="EMBL" id="FOIB01000001">
    <property type="protein sequence ID" value="SES89423.1"/>
    <property type="molecule type" value="Genomic_DNA"/>
</dbReference>
<evidence type="ECO:0000313" key="2">
    <source>
        <dbReference type="Proteomes" id="UP000183760"/>
    </source>
</evidence>
<gene>
    <name evidence="1" type="ORF">SAMN05443572_101501</name>
</gene>
<keyword evidence="2" id="KW-1185">Reference proteome</keyword>
<evidence type="ECO:0000313" key="1">
    <source>
        <dbReference type="EMBL" id="SES89423.1"/>
    </source>
</evidence>
<sequence length="125" mass="12558">MACGSREQAPPPLVLGASVQSMRGCPAARSASVQDSCMAGCHLGCGDGVCQDETEATCPIDCFCGDGVCTAEDVSSCPVDCGCPGSCAGACHTATLTSARHSCPREAVPGRLLPGDPFAIPDLRP</sequence>
<reference evidence="1 2" key="1">
    <citation type="submission" date="2016-10" db="EMBL/GenBank/DDBJ databases">
        <authorList>
            <person name="Varghese N."/>
            <person name="Submissions S."/>
        </authorList>
    </citation>
    <scope>NUCLEOTIDE SEQUENCE [LARGE SCALE GENOMIC DNA]</scope>
    <source>
        <strain evidence="1 2">DSM 16525</strain>
    </source>
</reference>
<organism evidence="1 2">
    <name type="scientific">Myxococcus fulvus</name>
    <dbReference type="NCBI Taxonomy" id="33"/>
    <lineage>
        <taxon>Bacteria</taxon>
        <taxon>Pseudomonadati</taxon>
        <taxon>Myxococcota</taxon>
        <taxon>Myxococcia</taxon>
        <taxon>Myxococcales</taxon>
        <taxon>Cystobacterineae</taxon>
        <taxon>Myxococcaceae</taxon>
        <taxon>Myxococcus</taxon>
    </lineage>
</organism>
<proteinExistence type="predicted"/>
<evidence type="ECO:0008006" key="3">
    <source>
        <dbReference type="Google" id="ProtNLM"/>
    </source>
</evidence>
<accession>A0ABY1BWF5</accession>
<comment type="caution">
    <text evidence="1">The sequence shown here is derived from an EMBL/GenBank/DDBJ whole genome shotgun (WGS) entry which is preliminary data.</text>
</comment>
<protein>
    <recommendedName>
        <fullName evidence="3">Lipoprotein</fullName>
    </recommendedName>
</protein>